<feature type="binding site" evidence="12">
    <location>
        <position position="112"/>
    </location>
    <ligand>
        <name>Mg(2+)</name>
        <dbReference type="ChEBI" id="CHEBI:18420"/>
        <label>1</label>
    </ligand>
</feature>
<keyword evidence="3" id="KW-0378">Hydrolase</keyword>
<dbReference type="GO" id="GO:0046872">
    <property type="term" value="F:metal ion binding"/>
    <property type="evidence" value="ECO:0007669"/>
    <property type="project" value="UniProtKB-KW"/>
</dbReference>
<evidence type="ECO:0000256" key="11">
    <source>
        <dbReference type="ARBA" id="ARBA00049015"/>
    </source>
</evidence>
<accession>A0A7S3PRY3</accession>
<dbReference type="InterPro" id="IPR050792">
    <property type="entry name" value="ADP-ribosylglycohydrolase"/>
</dbReference>
<dbReference type="EC" id="3.2.1.143" evidence="2"/>
<evidence type="ECO:0000256" key="12">
    <source>
        <dbReference type="PIRSR" id="PIRSR605502-1"/>
    </source>
</evidence>
<dbReference type="InterPro" id="IPR005502">
    <property type="entry name" value="Ribosyl_crysJ1"/>
</dbReference>
<evidence type="ECO:0000256" key="1">
    <source>
        <dbReference type="ARBA" id="ARBA00010702"/>
    </source>
</evidence>
<dbReference type="PANTHER" id="PTHR16222">
    <property type="entry name" value="ADP-RIBOSYLGLYCOHYDROLASE"/>
    <property type="match status" value="1"/>
</dbReference>
<dbReference type="EMBL" id="HBIN01025421">
    <property type="protein sequence ID" value="CAE0448638.1"/>
    <property type="molecule type" value="Transcribed_RNA"/>
</dbReference>
<dbReference type="AlphaFoldDB" id="A0A7S3PRY3"/>
<name>A0A7S3PRY3_9STRA</name>
<evidence type="ECO:0000256" key="7">
    <source>
        <dbReference type="ARBA" id="ARBA00042722"/>
    </source>
</evidence>
<evidence type="ECO:0000256" key="3">
    <source>
        <dbReference type="ARBA" id="ARBA00022801"/>
    </source>
</evidence>
<sequence length="419" mass="45874">MPKRLQVDATSRARGCMLGLLIGDALGAAVEGFDPDEIKNIAVQNGWNDGYIHDYIEAVHMATYIKIGDEFHNVVFESERRVDGRRYEYLGHGPISGHSDVRAPCARLGMYTDDGNSSLALASSLVENSSLNPEHAAKRYAEFWQTGSSIRGYPESAKNVMAHVLDGSVHYTESGLEPVFPFKGGSWANGGAMRISPIAIAYRNAASSVLRKAVTWAIYSSHRHPEAVDGAFVQARMVQYALNSTSVHNFKNGLRKVICEIVKDCLTDAMKGVVTAVYDSVIKKNKTKMLQENPSPDREALNALLLSYERRGSGMGFQIAAVHAIPCVLWIALKYHTSAEWGVMKAISLGGDTDTIASMVGAILGALHGEHVWKAPENKNWFDALENDDRGRDYALELGTRLAELDLTSDSSVLVEENL</sequence>
<evidence type="ECO:0000256" key="8">
    <source>
        <dbReference type="ARBA" id="ARBA00042850"/>
    </source>
</evidence>
<keyword evidence="12" id="KW-0460">Magnesium</keyword>
<feature type="binding site" evidence="12">
    <location>
        <position position="355"/>
    </location>
    <ligand>
        <name>Mg(2+)</name>
        <dbReference type="ChEBI" id="CHEBI:18420"/>
        <label>1</label>
    </ligand>
</feature>
<reference evidence="13" key="1">
    <citation type="submission" date="2021-01" db="EMBL/GenBank/DDBJ databases">
        <authorList>
            <person name="Corre E."/>
            <person name="Pelletier E."/>
            <person name="Niang G."/>
            <person name="Scheremetjew M."/>
            <person name="Finn R."/>
            <person name="Kale V."/>
            <person name="Holt S."/>
            <person name="Cochrane G."/>
            <person name="Meng A."/>
            <person name="Brown T."/>
            <person name="Cohen L."/>
        </authorList>
    </citation>
    <scope>NUCLEOTIDE SEQUENCE</scope>
    <source>
        <strain evidence="13">GSBS06</strain>
    </source>
</reference>
<dbReference type="SUPFAM" id="SSF101478">
    <property type="entry name" value="ADP-ribosylglycohydrolase"/>
    <property type="match status" value="1"/>
</dbReference>
<feature type="binding site" evidence="12">
    <location>
        <position position="113"/>
    </location>
    <ligand>
        <name>Mg(2+)</name>
        <dbReference type="ChEBI" id="CHEBI:18420"/>
        <label>1</label>
    </ligand>
</feature>
<evidence type="ECO:0000256" key="2">
    <source>
        <dbReference type="ARBA" id="ARBA00012255"/>
    </source>
</evidence>
<dbReference type="GO" id="GO:0004649">
    <property type="term" value="F:poly(ADP-ribose) glycohydrolase activity"/>
    <property type="evidence" value="ECO:0007669"/>
    <property type="project" value="UniProtKB-EC"/>
</dbReference>
<dbReference type="Gene3D" id="1.10.4080.10">
    <property type="entry name" value="ADP-ribosylation/Crystallin J1"/>
    <property type="match status" value="1"/>
</dbReference>
<evidence type="ECO:0000256" key="6">
    <source>
        <dbReference type="ARBA" id="ARBA00042471"/>
    </source>
</evidence>
<evidence type="ECO:0000256" key="4">
    <source>
        <dbReference type="ARBA" id="ARBA00041057"/>
    </source>
</evidence>
<evidence type="ECO:0000256" key="5">
    <source>
        <dbReference type="ARBA" id="ARBA00042398"/>
    </source>
</evidence>
<comment type="similarity">
    <text evidence="1">Belongs to the ADP-ribosylglycohydrolase family.</text>
</comment>
<comment type="catalytic activity">
    <reaction evidence="11">
        <text>alpha-NAD(+) + H2O = ADP-D-ribose + nicotinamide + H(+)</text>
        <dbReference type="Rhea" id="RHEA:68792"/>
        <dbReference type="ChEBI" id="CHEBI:15377"/>
        <dbReference type="ChEBI" id="CHEBI:15378"/>
        <dbReference type="ChEBI" id="CHEBI:17154"/>
        <dbReference type="ChEBI" id="CHEBI:57967"/>
        <dbReference type="ChEBI" id="CHEBI:77017"/>
    </reaction>
</comment>
<comment type="cofactor">
    <cofactor evidence="12">
        <name>Mg(2+)</name>
        <dbReference type="ChEBI" id="CHEBI:18420"/>
    </cofactor>
    <text evidence="12">Binds 2 magnesium ions per subunit.</text>
</comment>
<feature type="binding site" evidence="12">
    <location>
        <position position="352"/>
    </location>
    <ligand>
        <name>Mg(2+)</name>
        <dbReference type="ChEBI" id="CHEBI:18420"/>
        <label>1</label>
    </ligand>
</feature>
<dbReference type="Pfam" id="PF03747">
    <property type="entry name" value="ADP_ribosyl_GH"/>
    <property type="match status" value="1"/>
</dbReference>
<proteinExistence type="inferred from homology"/>
<feature type="binding site" evidence="12">
    <location>
        <position position="114"/>
    </location>
    <ligand>
        <name>Mg(2+)</name>
        <dbReference type="ChEBI" id="CHEBI:18420"/>
        <label>1</label>
    </ligand>
</feature>
<evidence type="ECO:0000313" key="13">
    <source>
        <dbReference type="EMBL" id="CAE0448638.1"/>
    </source>
</evidence>
<gene>
    <name evidence="13" type="ORF">ASTO00021_LOCUS18604</name>
</gene>
<feature type="binding site" evidence="12">
    <location>
        <position position="354"/>
    </location>
    <ligand>
        <name>Mg(2+)</name>
        <dbReference type="ChEBI" id="CHEBI:18420"/>
        <label>1</label>
    </ligand>
</feature>
<keyword evidence="12" id="KW-0479">Metal-binding</keyword>
<organism evidence="13">
    <name type="scientific">Aplanochytrium stocchinoi</name>
    <dbReference type="NCBI Taxonomy" id="215587"/>
    <lineage>
        <taxon>Eukaryota</taxon>
        <taxon>Sar</taxon>
        <taxon>Stramenopiles</taxon>
        <taxon>Bigyra</taxon>
        <taxon>Labyrinthulomycetes</taxon>
        <taxon>Thraustochytrida</taxon>
        <taxon>Thraustochytriidae</taxon>
        <taxon>Aplanochytrium</taxon>
    </lineage>
</organism>
<evidence type="ECO:0000256" key="10">
    <source>
        <dbReference type="ARBA" id="ARBA00043193"/>
    </source>
</evidence>
<protein>
    <recommendedName>
        <fullName evidence="4">ADP-ribosylhydrolase ARH3</fullName>
        <ecNumber evidence="2">3.2.1.143</ecNumber>
    </recommendedName>
    <alternativeName>
        <fullName evidence="5">ADP-ribose glycohydrolase ARH3</fullName>
    </alternativeName>
    <alternativeName>
        <fullName evidence="6">ADP-ribosylhydrolase 3</fullName>
    </alternativeName>
    <alternativeName>
        <fullName evidence="9">O-acetyl-ADP-ribose deacetylase ARH3</fullName>
    </alternativeName>
    <alternativeName>
        <fullName evidence="10">Poly(ADP-ribose) glycohydrolase ARH3</fullName>
    </alternativeName>
    <alternativeName>
        <fullName evidence="8">[Protein ADP-ribosylarginine] hydrolase-like protein 2</fullName>
    </alternativeName>
    <alternativeName>
        <fullName evidence="7">[Protein ADP-ribosylserine] hydrolase</fullName>
    </alternativeName>
</protein>
<dbReference type="InterPro" id="IPR036705">
    <property type="entry name" value="Ribosyl_crysJ1_sf"/>
</dbReference>
<dbReference type="PANTHER" id="PTHR16222:SF24">
    <property type="entry name" value="ADP-RIBOSYLHYDROLASE ARH3"/>
    <property type="match status" value="1"/>
</dbReference>
<evidence type="ECO:0000256" key="9">
    <source>
        <dbReference type="ARBA" id="ARBA00043187"/>
    </source>
</evidence>